<comment type="caution">
    <text evidence="2">The sequence shown here is derived from an EMBL/GenBank/DDBJ whole genome shotgun (WGS) entry which is preliminary data.</text>
</comment>
<sequence>MEISSLGSRLGTPRSMENIALLKVLKLSNKTLLSSFLFCFSILYVAPHFLLYLDVLGVRDLGLKLIDLVDFVTIGPLPEPVLRGGAIWTVDQERGKGFEQGALRRRHGQGGSSGMIECFNRAKARSEQKRIGKWAAFIERNKIPSDHTWFNMMFELKHLWASAYQVDYERNVSISIHKEE</sequence>
<evidence type="ECO:0000313" key="2">
    <source>
        <dbReference type="EMBL" id="KAF0926942.1"/>
    </source>
</evidence>
<keyword evidence="3" id="KW-1185">Reference proteome</keyword>
<keyword evidence="1" id="KW-1133">Transmembrane helix</keyword>
<accession>A0A6G1EQU3</accession>
<reference evidence="2 3" key="1">
    <citation type="submission" date="2019-11" db="EMBL/GenBank/DDBJ databases">
        <title>Whole genome sequence of Oryza granulata.</title>
        <authorList>
            <person name="Li W."/>
        </authorList>
    </citation>
    <scope>NUCLEOTIDE SEQUENCE [LARGE SCALE GENOMIC DNA]</scope>
    <source>
        <strain evidence="3">cv. Menghai</strain>
        <tissue evidence="2">Leaf</tissue>
    </source>
</reference>
<keyword evidence="1" id="KW-0472">Membrane</keyword>
<feature type="transmembrane region" description="Helical" evidence="1">
    <location>
        <begin position="32"/>
        <end position="53"/>
    </location>
</feature>
<gene>
    <name evidence="2" type="ORF">E2562_028428</name>
</gene>
<keyword evidence="1" id="KW-0812">Transmembrane</keyword>
<evidence type="ECO:0000256" key="1">
    <source>
        <dbReference type="SAM" id="Phobius"/>
    </source>
</evidence>
<dbReference type="EMBL" id="SPHZ02000003">
    <property type="protein sequence ID" value="KAF0926942.1"/>
    <property type="molecule type" value="Genomic_DNA"/>
</dbReference>
<evidence type="ECO:0000313" key="3">
    <source>
        <dbReference type="Proteomes" id="UP000479710"/>
    </source>
</evidence>
<dbReference type="Proteomes" id="UP000479710">
    <property type="component" value="Unassembled WGS sequence"/>
</dbReference>
<name>A0A6G1EQU3_9ORYZ</name>
<protein>
    <submittedName>
        <fullName evidence="2">Uncharacterized protein</fullName>
    </submittedName>
</protein>
<proteinExistence type="predicted"/>
<organism evidence="2 3">
    <name type="scientific">Oryza meyeriana var. granulata</name>
    <dbReference type="NCBI Taxonomy" id="110450"/>
    <lineage>
        <taxon>Eukaryota</taxon>
        <taxon>Viridiplantae</taxon>
        <taxon>Streptophyta</taxon>
        <taxon>Embryophyta</taxon>
        <taxon>Tracheophyta</taxon>
        <taxon>Spermatophyta</taxon>
        <taxon>Magnoliopsida</taxon>
        <taxon>Liliopsida</taxon>
        <taxon>Poales</taxon>
        <taxon>Poaceae</taxon>
        <taxon>BOP clade</taxon>
        <taxon>Oryzoideae</taxon>
        <taxon>Oryzeae</taxon>
        <taxon>Oryzinae</taxon>
        <taxon>Oryza</taxon>
        <taxon>Oryza meyeriana</taxon>
    </lineage>
</organism>
<dbReference type="AlphaFoldDB" id="A0A6G1EQU3"/>